<organism evidence="1 2">
    <name type="scientific">Pan paniscus</name>
    <name type="common">Pygmy chimpanzee</name>
    <name type="synonym">Bonobo</name>
    <dbReference type="NCBI Taxonomy" id="9597"/>
    <lineage>
        <taxon>Eukaryota</taxon>
        <taxon>Metazoa</taxon>
        <taxon>Chordata</taxon>
        <taxon>Craniata</taxon>
        <taxon>Vertebrata</taxon>
        <taxon>Euteleostomi</taxon>
        <taxon>Mammalia</taxon>
        <taxon>Eutheria</taxon>
        <taxon>Euarchontoglires</taxon>
        <taxon>Primates</taxon>
        <taxon>Haplorrhini</taxon>
        <taxon>Catarrhini</taxon>
        <taxon>Hominidae</taxon>
        <taxon>Pan</taxon>
    </lineage>
</organism>
<reference evidence="1" key="3">
    <citation type="submission" date="2025-09" db="UniProtKB">
        <authorList>
            <consortium name="Ensembl"/>
        </authorList>
    </citation>
    <scope>IDENTIFICATION</scope>
</reference>
<evidence type="ECO:0000313" key="2">
    <source>
        <dbReference type="Proteomes" id="UP000240080"/>
    </source>
</evidence>
<keyword evidence="2" id="KW-1185">Reference proteome</keyword>
<accession>A0A2R9CEU9</accession>
<name>A0A2R9CEU9_PANPA</name>
<reference evidence="1 2" key="1">
    <citation type="journal article" date="2012" name="Nature">
        <title>The bonobo genome compared with the chimpanzee and human genomes.</title>
        <authorList>
            <person name="Prufer K."/>
            <person name="Munch K."/>
            <person name="Hellmann I."/>
            <person name="Akagi K."/>
            <person name="Miller J.R."/>
            <person name="Walenz B."/>
            <person name="Koren S."/>
            <person name="Sutton G."/>
            <person name="Kodira C."/>
            <person name="Winer R."/>
            <person name="Knight J.R."/>
            <person name="Mullikin J.C."/>
            <person name="Meader S.J."/>
            <person name="Ponting C.P."/>
            <person name="Lunter G."/>
            <person name="Higashino S."/>
            <person name="Hobolth A."/>
            <person name="Dutheil J."/>
            <person name="Karakoc E."/>
            <person name="Alkan C."/>
            <person name="Sajjadian S."/>
            <person name="Catacchio C.R."/>
            <person name="Ventura M."/>
            <person name="Marques-Bonet T."/>
            <person name="Eichler E.E."/>
            <person name="Andre C."/>
            <person name="Atencia R."/>
            <person name="Mugisha L."/>
            <person name="Junhold J."/>
            <person name="Patterson N."/>
            <person name="Siebauer M."/>
            <person name="Good J.M."/>
            <person name="Fischer A."/>
            <person name="Ptak S.E."/>
            <person name="Lachmann M."/>
            <person name="Symer D.E."/>
            <person name="Mailund T."/>
            <person name="Schierup M.H."/>
            <person name="Andres A.M."/>
            <person name="Kelso J."/>
            <person name="Paabo S."/>
        </authorList>
    </citation>
    <scope>NUCLEOTIDE SEQUENCE [LARGE SCALE GENOMIC DNA]</scope>
</reference>
<dbReference type="AlphaFoldDB" id="A0A2R9CEU9"/>
<proteinExistence type="predicted"/>
<dbReference type="Proteomes" id="UP000240080">
    <property type="component" value="Chromosome 14"/>
</dbReference>
<dbReference type="EMBL" id="AJFE02117770">
    <property type="status" value="NOT_ANNOTATED_CDS"/>
    <property type="molecule type" value="Genomic_DNA"/>
</dbReference>
<dbReference type="Ensembl" id="ENSPPAT00000063345.1">
    <property type="protein sequence ID" value="ENSPPAP00000040429.1"/>
    <property type="gene ID" value="ENSPPAG00000042871.1"/>
</dbReference>
<sequence length="41" mass="4922">MKSPQSTSRHKVQHFDSRLVKMNSSHQNLKRQFIFTMSYPI</sequence>
<evidence type="ECO:0000313" key="1">
    <source>
        <dbReference type="Ensembl" id="ENSPPAP00000040429.1"/>
    </source>
</evidence>
<protein>
    <submittedName>
        <fullName evidence="1">Uncharacterized protein</fullName>
    </submittedName>
</protein>
<dbReference type="GeneTree" id="ENSGT00900000143587"/>
<reference evidence="1" key="2">
    <citation type="submission" date="2025-08" db="UniProtKB">
        <authorList>
            <consortium name="Ensembl"/>
        </authorList>
    </citation>
    <scope>IDENTIFICATION</scope>
</reference>